<evidence type="ECO:0000313" key="2">
    <source>
        <dbReference type="EMBL" id="CAK0814835.1"/>
    </source>
</evidence>
<sequence>MLAQRRLLSKAVALILAACACRLASRGVAGSAFAPSAATLAAPARAAADRAAAERDADAMMLEDALRGAEAAASSASRGSAGSTFASSAAMITASAADRSDTDARMLEDVLRSAEAAASSASRGGAGAAFAPSAATLAAPARAVDDRSDAERDADTMVLEDALRGAEAAARGRMISDLEPRLQSGGQFAEAVPETALNPPWATCYVEAQLTTKSVIEEWVMRGEREVIESFSAWRRSSEGAGSIRCVDTPTEDALQSECLECALTFDVSAEGMLTLTTGPSDCMESAARGHGFCKSGELLLG</sequence>
<evidence type="ECO:0000313" key="3">
    <source>
        <dbReference type="Proteomes" id="UP001189429"/>
    </source>
</evidence>
<feature type="chain" id="PRO_5047320283" evidence="1">
    <location>
        <begin position="31"/>
        <end position="302"/>
    </location>
</feature>
<organism evidence="2 3">
    <name type="scientific">Prorocentrum cordatum</name>
    <dbReference type="NCBI Taxonomy" id="2364126"/>
    <lineage>
        <taxon>Eukaryota</taxon>
        <taxon>Sar</taxon>
        <taxon>Alveolata</taxon>
        <taxon>Dinophyceae</taxon>
        <taxon>Prorocentrales</taxon>
        <taxon>Prorocentraceae</taxon>
        <taxon>Prorocentrum</taxon>
    </lineage>
</organism>
<accession>A0ABN9RB85</accession>
<keyword evidence="3" id="KW-1185">Reference proteome</keyword>
<evidence type="ECO:0000256" key="1">
    <source>
        <dbReference type="SAM" id="SignalP"/>
    </source>
</evidence>
<name>A0ABN9RB85_9DINO</name>
<keyword evidence="1" id="KW-0732">Signal</keyword>
<dbReference type="EMBL" id="CAUYUJ010005758">
    <property type="protein sequence ID" value="CAK0814835.1"/>
    <property type="molecule type" value="Genomic_DNA"/>
</dbReference>
<protein>
    <submittedName>
        <fullName evidence="2">Uncharacterized protein</fullName>
    </submittedName>
</protein>
<feature type="signal peptide" evidence="1">
    <location>
        <begin position="1"/>
        <end position="30"/>
    </location>
</feature>
<comment type="caution">
    <text evidence="2">The sequence shown here is derived from an EMBL/GenBank/DDBJ whole genome shotgun (WGS) entry which is preliminary data.</text>
</comment>
<reference evidence="2" key="1">
    <citation type="submission" date="2023-10" db="EMBL/GenBank/DDBJ databases">
        <authorList>
            <person name="Chen Y."/>
            <person name="Shah S."/>
            <person name="Dougan E. K."/>
            <person name="Thang M."/>
            <person name="Chan C."/>
        </authorList>
    </citation>
    <scope>NUCLEOTIDE SEQUENCE [LARGE SCALE GENOMIC DNA]</scope>
</reference>
<gene>
    <name evidence="2" type="ORF">PCOR1329_LOCUS18333</name>
</gene>
<proteinExistence type="predicted"/>
<dbReference type="Proteomes" id="UP001189429">
    <property type="component" value="Unassembled WGS sequence"/>
</dbReference>
<dbReference type="PROSITE" id="PS51257">
    <property type="entry name" value="PROKAR_LIPOPROTEIN"/>
    <property type="match status" value="1"/>
</dbReference>